<comment type="caution">
    <text evidence="2">The sequence shown here is derived from an EMBL/GenBank/DDBJ whole genome shotgun (WGS) entry which is preliminary data.</text>
</comment>
<protein>
    <submittedName>
        <fullName evidence="2">Uncharacterized protein</fullName>
    </submittedName>
</protein>
<evidence type="ECO:0000256" key="1">
    <source>
        <dbReference type="SAM" id="MobiDB-lite"/>
    </source>
</evidence>
<keyword evidence="3" id="KW-1185">Reference proteome</keyword>
<dbReference type="AlphaFoldDB" id="A0ABD3A1L3"/>
<dbReference type="EMBL" id="JBJUIK010000007">
    <property type="protein sequence ID" value="KAL3524455.1"/>
    <property type="molecule type" value="Genomic_DNA"/>
</dbReference>
<reference evidence="2 3" key="1">
    <citation type="submission" date="2024-11" db="EMBL/GenBank/DDBJ databases">
        <title>A near-complete genome assembly of Cinchona calisaya.</title>
        <authorList>
            <person name="Lian D.C."/>
            <person name="Zhao X.W."/>
            <person name="Wei L."/>
        </authorList>
    </citation>
    <scope>NUCLEOTIDE SEQUENCE [LARGE SCALE GENOMIC DNA]</scope>
    <source>
        <tissue evidence="2">Nenye</tissue>
    </source>
</reference>
<feature type="region of interest" description="Disordered" evidence="1">
    <location>
        <begin position="1"/>
        <end position="23"/>
    </location>
</feature>
<dbReference type="Pfam" id="PF14009">
    <property type="entry name" value="PADRE"/>
    <property type="match status" value="1"/>
</dbReference>
<sequence>MGNSFAISLRHSRARTTTRRDHQQQEVVQVVKMDGKILELRASILVKDLLLKFPGLSVAASKKNPESLPLSYELKLGNIYYLLPSLLSHVQKEEQSPSCASIIVVL</sequence>
<evidence type="ECO:0000313" key="3">
    <source>
        <dbReference type="Proteomes" id="UP001630127"/>
    </source>
</evidence>
<name>A0ABD3A1L3_9GENT</name>
<organism evidence="2 3">
    <name type="scientific">Cinchona calisaya</name>
    <dbReference type="NCBI Taxonomy" id="153742"/>
    <lineage>
        <taxon>Eukaryota</taxon>
        <taxon>Viridiplantae</taxon>
        <taxon>Streptophyta</taxon>
        <taxon>Embryophyta</taxon>
        <taxon>Tracheophyta</taxon>
        <taxon>Spermatophyta</taxon>
        <taxon>Magnoliopsida</taxon>
        <taxon>eudicotyledons</taxon>
        <taxon>Gunneridae</taxon>
        <taxon>Pentapetalae</taxon>
        <taxon>asterids</taxon>
        <taxon>lamiids</taxon>
        <taxon>Gentianales</taxon>
        <taxon>Rubiaceae</taxon>
        <taxon>Cinchonoideae</taxon>
        <taxon>Cinchoneae</taxon>
        <taxon>Cinchona</taxon>
    </lineage>
</organism>
<evidence type="ECO:0000313" key="2">
    <source>
        <dbReference type="EMBL" id="KAL3524455.1"/>
    </source>
</evidence>
<proteinExistence type="predicted"/>
<gene>
    <name evidence="2" type="ORF">ACH5RR_017289</name>
</gene>
<dbReference type="InterPro" id="IPR025322">
    <property type="entry name" value="PADRE_dom"/>
</dbReference>
<dbReference type="Proteomes" id="UP001630127">
    <property type="component" value="Unassembled WGS sequence"/>
</dbReference>
<accession>A0ABD3A1L3</accession>